<keyword evidence="6 7" id="KW-0472">Membrane</keyword>
<dbReference type="Pfam" id="PF00664">
    <property type="entry name" value="ABC_membrane"/>
    <property type="match status" value="1"/>
</dbReference>
<evidence type="ECO:0000256" key="4">
    <source>
        <dbReference type="ARBA" id="ARBA00022840"/>
    </source>
</evidence>
<dbReference type="PANTHER" id="PTHR43394:SF4">
    <property type="entry name" value="TOXIN SECRETION ABC TRANSPORTER ATP-BINDING PROTEIN"/>
    <property type="match status" value="1"/>
</dbReference>
<dbReference type="GO" id="GO:0005886">
    <property type="term" value="C:plasma membrane"/>
    <property type="evidence" value="ECO:0007669"/>
    <property type="project" value="UniProtKB-SubCell"/>
</dbReference>
<feature type="domain" description="ABC transmembrane type-1" evidence="9">
    <location>
        <begin position="181"/>
        <end position="460"/>
    </location>
</feature>
<evidence type="ECO:0000313" key="11">
    <source>
        <dbReference type="Proteomes" id="UP000251889"/>
    </source>
</evidence>
<keyword evidence="11" id="KW-1185">Reference proteome</keyword>
<dbReference type="AlphaFoldDB" id="A0A364XX97"/>
<evidence type="ECO:0000256" key="3">
    <source>
        <dbReference type="ARBA" id="ARBA00022741"/>
    </source>
</evidence>
<feature type="transmembrane region" description="Helical" evidence="7">
    <location>
        <begin position="292"/>
        <end position="310"/>
    </location>
</feature>
<feature type="transmembrane region" description="Helical" evidence="7">
    <location>
        <begin position="316"/>
        <end position="334"/>
    </location>
</feature>
<evidence type="ECO:0000256" key="7">
    <source>
        <dbReference type="SAM" id="Phobius"/>
    </source>
</evidence>
<dbReference type="RefSeq" id="WP_112749706.1">
    <property type="nucleotide sequence ID" value="NZ_QMFY01000021.1"/>
</dbReference>
<dbReference type="InterPro" id="IPR039421">
    <property type="entry name" value="Type_1_exporter"/>
</dbReference>
<dbReference type="OrthoDB" id="311344at2"/>
<dbReference type="Gene3D" id="1.20.1560.10">
    <property type="entry name" value="ABC transporter type 1, transmembrane domain"/>
    <property type="match status" value="1"/>
</dbReference>
<evidence type="ECO:0000256" key="6">
    <source>
        <dbReference type="ARBA" id="ARBA00023136"/>
    </source>
</evidence>
<accession>A0A364XX97</accession>
<keyword evidence="4 10" id="KW-0067">ATP-binding</keyword>
<dbReference type="SUPFAM" id="SSF90123">
    <property type="entry name" value="ABC transporter transmembrane region"/>
    <property type="match status" value="1"/>
</dbReference>
<dbReference type="Proteomes" id="UP000251889">
    <property type="component" value="Unassembled WGS sequence"/>
</dbReference>
<dbReference type="InterPro" id="IPR003439">
    <property type="entry name" value="ABC_transporter-like_ATP-bd"/>
</dbReference>
<comment type="subcellular location">
    <subcellularLocation>
        <location evidence="1">Cell membrane</location>
        <topology evidence="1">Multi-pass membrane protein</topology>
    </subcellularLocation>
</comment>
<dbReference type="Pfam" id="PF00005">
    <property type="entry name" value="ABC_tran"/>
    <property type="match status" value="1"/>
</dbReference>
<feature type="transmembrane region" description="Helical" evidence="7">
    <location>
        <begin position="431"/>
        <end position="448"/>
    </location>
</feature>
<comment type="caution">
    <text evidence="10">The sequence shown here is derived from an EMBL/GenBank/DDBJ whole genome shotgun (WGS) entry which is preliminary data.</text>
</comment>
<dbReference type="InterPro" id="IPR036640">
    <property type="entry name" value="ABC1_TM_sf"/>
</dbReference>
<gene>
    <name evidence="10" type="ORF">DQQ10_25170</name>
</gene>
<dbReference type="InterPro" id="IPR003593">
    <property type="entry name" value="AAA+_ATPase"/>
</dbReference>
<dbReference type="EMBL" id="QMFY01000021">
    <property type="protein sequence ID" value="RAV98160.1"/>
    <property type="molecule type" value="Genomic_DNA"/>
</dbReference>
<name>A0A364XX97_9BACT</name>
<dbReference type="SUPFAM" id="SSF52540">
    <property type="entry name" value="P-loop containing nucleoside triphosphate hydrolases"/>
    <property type="match status" value="1"/>
</dbReference>
<organism evidence="10 11">
    <name type="scientific">Pseudochryseolinea flava</name>
    <dbReference type="NCBI Taxonomy" id="2059302"/>
    <lineage>
        <taxon>Bacteria</taxon>
        <taxon>Pseudomonadati</taxon>
        <taxon>Bacteroidota</taxon>
        <taxon>Cytophagia</taxon>
        <taxon>Cytophagales</taxon>
        <taxon>Fulvivirgaceae</taxon>
        <taxon>Pseudochryseolinea</taxon>
    </lineage>
</organism>
<dbReference type="InterPro" id="IPR027417">
    <property type="entry name" value="P-loop_NTPase"/>
</dbReference>
<dbReference type="Gene3D" id="3.40.50.300">
    <property type="entry name" value="P-loop containing nucleotide triphosphate hydrolases"/>
    <property type="match status" value="1"/>
</dbReference>
<feature type="transmembrane region" description="Helical" evidence="7">
    <location>
        <begin position="178"/>
        <end position="199"/>
    </location>
</feature>
<protein>
    <submittedName>
        <fullName evidence="10">ABC transporter ATP-binding protein</fullName>
    </submittedName>
</protein>
<evidence type="ECO:0000256" key="2">
    <source>
        <dbReference type="ARBA" id="ARBA00022692"/>
    </source>
</evidence>
<evidence type="ECO:0000313" key="10">
    <source>
        <dbReference type="EMBL" id="RAV98160.1"/>
    </source>
</evidence>
<keyword evidence="2 7" id="KW-0812">Transmembrane</keyword>
<evidence type="ECO:0000259" key="9">
    <source>
        <dbReference type="PROSITE" id="PS50929"/>
    </source>
</evidence>
<dbReference type="PROSITE" id="PS50929">
    <property type="entry name" value="ABC_TM1F"/>
    <property type="match status" value="1"/>
</dbReference>
<dbReference type="GO" id="GO:0015421">
    <property type="term" value="F:ABC-type oligopeptide transporter activity"/>
    <property type="evidence" value="ECO:0007669"/>
    <property type="project" value="TreeGrafter"/>
</dbReference>
<evidence type="ECO:0000256" key="5">
    <source>
        <dbReference type="ARBA" id="ARBA00022989"/>
    </source>
</evidence>
<keyword evidence="5 7" id="KW-1133">Transmembrane helix</keyword>
<dbReference type="InterPro" id="IPR011527">
    <property type="entry name" value="ABC1_TM_dom"/>
</dbReference>
<evidence type="ECO:0000256" key="1">
    <source>
        <dbReference type="ARBA" id="ARBA00004651"/>
    </source>
</evidence>
<dbReference type="GO" id="GO:0005524">
    <property type="term" value="F:ATP binding"/>
    <property type="evidence" value="ECO:0007669"/>
    <property type="project" value="UniProtKB-KW"/>
</dbReference>
<proteinExistence type="predicted"/>
<keyword evidence="3" id="KW-0547">Nucleotide-binding</keyword>
<dbReference type="GO" id="GO:0016887">
    <property type="term" value="F:ATP hydrolysis activity"/>
    <property type="evidence" value="ECO:0007669"/>
    <property type="project" value="InterPro"/>
</dbReference>
<feature type="transmembrane region" description="Helical" evidence="7">
    <location>
        <begin position="205"/>
        <end position="228"/>
    </location>
</feature>
<dbReference type="PANTHER" id="PTHR43394">
    <property type="entry name" value="ATP-DEPENDENT PERMEASE MDL1, MITOCHONDRIAL"/>
    <property type="match status" value="1"/>
</dbReference>
<feature type="transmembrane region" description="Helical" evidence="7">
    <location>
        <begin position="397"/>
        <end position="425"/>
    </location>
</feature>
<dbReference type="SMART" id="SM00382">
    <property type="entry name" value="AAA"/>
    <property type="match status" value="1"/>
</dbReference>
<dbReference type="PROSITE" id="PS50893">
    <property type="entry name" value="ABC_TRANSPORTER_2"/>
    <property type="match status" value="1"/>
</dbReference>
<reference evidence="10 11" key="1">
    <citation type="submission" date="2018-06" db="EMBL/GenBank/DDBJ databases">
        <title>Chryseolinea flavus sp. nov., a member of the phylum Bacteroidetes isolated from soil.</title>
        <authorList>
            <person name="Li Y."/>
            <person name="Wang J."/>
        </authorList>
    </citation>
    <scope>NUCLEOTIDE SEQUENCE [LARGE SCALE GENOMIC DNA]</scope>
    <source>
        <strain evidence="10 11">SDU1-6</strain>
    </source>
</reference>
<evidence type="ECO:0000259" key="8">
    <source>
        <dbReference type="PROSITE" id="PS50893"/>
    </source>
</evidence>
<sequence>MNNHTIVKLLREGALKLKHDFNPAALRFVEINNRSYGIDEFAEFKRDLIEAGSKIKMLFLEQAIPPTSLSEFITHNTGLNIVFEKYRDELRPILIECKSKKKVILNYLDAEHEKEVTLDNIQSIPLYRNDHNGEVMLFVMHPYQSLVSEYSYEGEAAPEPMNPVKRFFRLLSTERRDIFYILFYSVVIGLTGLILPVGIQNTVQLISGGVFFSSIYVLIGAVILGILFTGVLQMSQITLVEYLQRRVFTKAALEFAFRIPRIRMEAITNSYAPELVNRFFDVITLQKGLPKLLIDLISAAVQILFGLILLSLYHPFFVFFSLFLIVFLVLIFWFTGPSGLKSSINESKYKYKVAQWLEELARALKSFKLAGNTDLPIKKTDDTVNNYLKYRSSHFKVLLTQFSFIVIFKTAVTASLLILGTILVINREITLGQFVASEIIIILILNAVEKVITYMDVIYDLFTAVDKIAQITDLPLEKVGGLDFPKSHNAGYAIKIKQLRYKYPHSTTYALRGLDLDIKLGERVCISGPGNAGKTTLTDLIAGIHLDYEGIITINNYSLRDLDIRHLRDSIAKNISPEDIFDGTILENITLGSPTRTVEDAIETIRKVHLEDEINALPEGLNTHIVSGGKGFSSSFIHKLILARCLAKKPALIILNDFFAGLKRQGKLQMLNSIMHEETRSTLVAVSNDPLVMAACDRVILLDNGTIKDEGHFNDLLKKGTISNYID</sequence>
<feature type="domain" description="ABC transporter" evidence="8">
    <location>
        <begin position="494"/>
        <end position="726"/>
    </location>
</feature>